<keyword evidence="3" id="KW-0472">Membrane</keyword>
<feature type="domain" description="Type II/III secretion system secretin-like" evidence="4">
    <location>
        <begin position="1"/>
        <end position="106"/>
    </location>
</feature>
<dbReference type="AlphaFoldDB" id="X1ELD1"/>
<accession>X1ELD1</accession>
<evidence type="ECO:0000256" key="2">
    <source>
        <dbReference type="ARBA" id="ARBA00022729"/>
    </source>
</evidence>
<keyword evidence="2" id="KW-0732">Signal</keyword>
<dbReference type="InterPro" id="IPR004846">
    <property type="entry name" value="T2SS/T3SS_dom"/>
</dbReference>
<sequence>LTITPHIAKGNQLGLDIKMTRSDFRFEEGVTGKPPDLLTSDVTTKVTVPDGTTIILGGLEKIDQAKGGGKIPLLGDIPLIGGLFRNIRNFSEQSRLYVFVKAHILRPGEEVPGESDIEVVSAKNRATFEKYEKEMQEYEDWPGIKSKPMDPLKVLETE</sequence>
<dbReference type="PANTHER" id="PTHR30332:SF24">
    <property type="entry name" value="SECRETIN GSPD-RELATED"/>
    <property type="match status" value="1"/>
</dbReference>
<comment type="subcellular location">
    <subcellularLocation>
        <location evidence="1">Membrane</location>
    </subcellularLocation>
</comment>
<dbReference type="InterPro" id="IPR001775">
    <property type="entry name" value="GspD/PilQ"/>
</dbReference>
<evidence type="ECO:0000259" key="4">
    <source>
        <dbReference type="Pfam" id="PF00263"/>
    </source>
</evidence>
<reference evidence="5" key="1">
    <citation type="journal article" date="2014" name="Front. Microbiol.">
        <title>High frequency of phylogenetically diverse reductive dehalogenase-homologous genes in deep subseafloor sedimentary metagenomes.</title>
        <authorList>
            <person name="Kawai M."/>
            <person name="Futagami T."/>
            <person name="Toyoda A."/>
            <person name="Takaki Y."/>
            <person name="Nishi S."/>
            <person name="Hori S."/>
            <person name="Arai W."/>
            <person name="Tsubouchi T."/>
            <person name="Morono Y."/>
            <person name="Uchiyama I."/>
            <person name="Ito T."/>
            <person name="Fujiyama A."/>
            <person name="Inagaki F."/>
            <person name="Takami H."/>
        </authorList>
    </citation>
    <scope>NUCLEOTIDE SEQUENCE</scope>
    <source>
        <strain evidence="5">Expedition CK06-06</strain>
    </source>
</reference>
<dbReference type="GO" id="GO:0009306">
    <property type="term" value="P:protein secretion"/>
    <property type="evidence" value="ECO:0007669"/>
    <property type="project" value="InterPro"/>
</dbReference>
<evidence type="ECO:0000256" key="1">
    <source>
        <dbReference type="ARBA" id="ARBA00004370"/>
    </source>
</evidence>
<protein>
    <recommendedName>
        <fullName evidence="4">Type II/III secretion system secretin-like domain-containing protein</fullName>
    </recommendedName>
</protein>
<dbReference type="EMBL" id="BART01030582">
    <property type="protein sequence ID" value="GAH17939.1"/>
    <property type="molecule type" value="Genomic_DNA"/>
</dbReference>
<dbReference type="InterPro" id="IPR050810">
    <property type="entry name" value="Bact_Secretion_Sys_Channel"/>
</dbReference>
<name>X1ELD1_9ZZZZ</name>
<comment type="caution">
    <text evidence="5">The sequence shown here is derived from an EMBL/GenBank/DDBJ whole genome shotgun (WGS) entry which is preliminary data.</text>
</comment>
<dbReference type="PANTHER" id="PTHR30332">
    <property type="entry name" value="PROBABLE GENERAL SECRETION PATHWAY PROTEIN D"/>
    <property type="match status" value="1"/>
</dbReference>
<feature type="non-terminal residue" evidence="5">
    <location>
        <position position="1"/>
    </location>
</feature>
<proteinExistence type="predicted"/>
<evidence type="ECO:0000256" key="3">
    <source>
        <dbReference type="ARBA" id="ARBA00023136"/>
    </source>
</evidence>
<organism evidence="5">
    <name type="scientific">marine sediment metagenome</name>
    <dbReference type="NCBI Taxonomy" id="412755"/>
    <lineage>
        <taxon>unclassified sequences</taxon>
        <taxon>metagenomes</taxon>
        <taxon>ecological metagenomes</taxon>
    </lineage>
</organism>
<dbReference type="PRINTS" id="PR00811">
    <property type="entry name" value="BCTERIALGSPD"/>
</dbReference>
<gene>
    <name evidence="5" type="ORF">S01H4_53342</name>
</gene>
<dbReference type="Pfam" id="PF00263">
    <property type="entry name" value="Secretin"/>
    <property type="match status" value="1"/>
</dbReference>
<dbReference type="GO" id="GO:0015627">
    <property type="term" value="C:type II protein secretion system complex"/>
    <property type="evidence" value="ECO:0007669"/>
    <property type="project" value="TreeGrafter"/>
</dbReference>
<dbReference type="GO" id="GO:0016020">
    <property type="term" value="C:membrane"/>
    <property type="evidence" value="ECO:0007669"/>
    <property type="project" value="UniProtKB-SubCell"/>
</dbReference>
<evidence type="ECO:0000313" key="5">
    <source>
        <dbReference type="EMBL" id="GAH17939.1"/>
    </source>
</evidence>